<evidence type="ECO:0000313" key="2">
    <source>
        <dbReference type="Proteomes" id="UP000735302"/>
    </source>
</evidence>
<evidence type="ECO:0000313" key="1">
    <source>
        <dbReference type="EMBL" id="GFO35949.1"/>
    </source>
</evidence>
<dbReference type="AlphaFoldDB" id="A0AAV4CVN4"/>
<reference evidence="1 2" key="1">
    <citation type="journal article" date="2021" name="Elife">
        <title>Chloroplast acquisition without the gene transfer in kleptoplastic sea slugs, Plakobranchus ocellatus.</title>
        <authorList>
            <person name="Maeda T."/>
            <person name="Takahashi S."/>
            <person name="Yoshida T."/>
            <person name="Shimamura S."/>
            <person name="Takaki Y."/>
            <person name="Nagai Y."/>
            <person name="Toyoda A."/>
            <person name="Suzuki Y."/>
            <person name="Arimoto A."/>
            <person name="Ishii H."/>
            <person name="Satoh N."/>
            <person name="Nishiyama T."/>
            <person name="Hasebe M."/>
            <person name="Maruyama T."/>
            <person name="Minagawa J."/>
            <person name="Obokata J."/>
            <person name="Shigenobu S."/>
        </authorList>
    </citation>
    <scope>NUCLEOTIDE SEQUENCE [LARGE SCALE GENOMIC DNA]</scope>
</reference>
<sequence>MVCEIRLSDSGQGVGSGCEEMLGIAATTPYRCEPLMTWMECLTIHGLPSSKSYMVSVAHVRHYVWIASIIHLTEHRLSSETSFEYGQIFKPNYINHQNGCSGFCILTDFVCLINLKSILD</sequence>
<accession>A0AAV4CVN4</accession>
<proteinExistence type="predicted"/>
<dbReference type="Proteomes" id="UP000735302">
    <property type="component" value="Unassembled WGS sequence"/>
</dbReference>
<name>A0AAV4CVN4_9GAST</name>
<protein>
    <submittedName>
        <fullName evidence="1">Uncharacterized protein</fullName>
    </submittedName>
</protein>
<comment type="caution">
    <text evidence="1">The sequence shown here is derived from an EMBL/GenBank/DDBJ whole genome shotgun (WGS) entry which is preliminary data.</text>
</comment>
<dbReference type="EMBL" id="BLXT01007028">
    <property type="protein sequence ID" value="GFO35949.1"/>
    <property type="molecule type" value="Genomic_DNA"/>
</dbReference>
<keyword evidence="2" id="KW-1185">Reference proteome</keyword>
<gene>
    <name evidence="1" type="ORF">PoB_006245400</name>
</gene>
<organism evidence="1 2">
    <name type="scientific">Plakobranchus ocellatus</name>
    <dbReference type="NCBI Taxonomy" id="259542"/>
    <lineage>
        <taxon>Eukaryota</taxon>
        <taxon>Metazoa</taxon>
        <taxon>Spiralia</taxon>
        <taxon>Lophotrochozoa</taxon>
        <taxon>Mollusca</taxon>
        <taxon>Gastropoda</taxon>
        <taxon>Heterobranchia</taxon>
        <taxon>Euthyneura</taxon>
        <taxon>Panpulmonata</taxon>
        <taxon>Sacoglossa</taxon>
        <taxon>Placobranchoidea</taxon>
        <taxon>Plakobranchidae</taxon>
        <taxon>Plakobranchus</taxon>
    </lineage>
</organism>